<dbReference type="Pfam" id="PF03478">
    <property type="entry name" value="Beta-prop_KIB1-4"/>
    <property type="match status" value="2"/>
</dbReference>
<gene>
    <name evidence="2" type="ORF">LSAT_V11C400174250</name>
</gene>
<protein>
    <recommendedName>
        <fullName evidence="1">F-box domain-containing protein</fullName>
    </recommendedName>
</protein>
<organism evidence="2 3">
    <name type="scientific">Lactuca sativa</name>
    <name type="common">Garden lettuce</name>
    <dbReference type="NCBI Taxonomy" id="4236"/>
    <lineage>
        <taxon>Eukaryota</taxon>
        <taxon>Viridiplantae</taxon>
        <taxon>Streptophyta</taxon>
        <taxon>Embryophyta</taxon>
        <taxon>Tracheophyta</taxon>
        <taxon>Spermatophyta</taxon>
        <taxon>Magnoliopsida</taxon>
        <taxon>eudicotyledons</taxon>
        <taxon>Gunneridae</taxon>
        <taxon>Pentapetalae</taxon>
        <taxon>asterids</taxon>
        <taxon>campanulids</taxon>
        <taxon>Asterales</taxon>
        <taxon>Asteraceae</taxon>
        <taxon>Cichorioideae</taxon>
        <taxon>Cichorieae</taxon>
        <taxon>Lactucinae</taxon>
        <taxon>Lactuca</taxon>
    </lineage>
</organism>
<accession>A0A9R1XDL8</accession>
<keyword evidence="3" id="KW-1185">Reference proteome</keyword>
<dbReference type="SMART" id="SM00256">
    <property type="entry name" value="FBOX"/>
    <property type="match status" value="2"/>
</dbReference>
<dbReference type="SUPFAM" id="SSF81383">
    <property type="entry name" value="F-box domain"/>
    <property type="match status" value="1"/>
</dbReference>
<dbReference type="InterPro" id="IPR001810">
    <property type="entry name" value="F-box_dom"/>
</dbReference>
<evidence type="ECO:0000313" key="3">
    <source>
        <dbReference type="Proteomes" id="UP000235145"/>
    </source>
</evidence>
<dbReference type="EMBL" id="NBSK02000004">
    <property type="protein sequence ID" value="KAJ0210505.1"/>
    <property type="molecule type" value="Genomic_DNA"/>
</dbReference>
<dbReference type="AlphaFoldDB" id="A0A9R1XDL8"/>
<feature type="domain" description="F-box" evidence="1">
    <location>
        <begin position="432"/>
        <end position="470"/>
    </location>
</feature>
<proteinExistence type="predicted"/>
<dbReference type="PANTHER" id="PTHR45463">
    <property type="entry name" value="OS09G0392200 PROTEIN"/>
    <property type="match status" value="1"/>
</dbReference>
<evidence type="ECO:0000259" key="1">
    <source>
        <dbReference type="SMART" id="SM00256"/>
    </source>
</evidence>
<dbReference type="Pfam" id="PF00646">
    <property type="entry name" value="F-box"/>
    <property type="match status" value="1"/>
</dbReference>
<dbReference type="PANTHER" id="PTHR45463:SF8">
    <property type="entry name" value="OS09G0392200 PROTEIN"/>
    <property type="match status" value="1"/>
</dbReference>
<dbReference type="InterPro" id="IPR005174">
    <property type="entry name" value="KIB1-4_b-propeller"/>
</dbReference>
<reference evidence="2 3" key="1">
    <citation type="journal article" date="2017" name="Nat. Commun.">
        <title>Genome assembly with in vitro proximity ligation data and whole-genome triplication in lettuce.</title>
        <authorList>
            <person name="Reyes-Chin-Wo S."/>
            <person name="Wang Z."/>
            <person name="Yang X."/>
            <person name="Kozik A."/>
            <person name="Arikit S."/>
            <person name="Song C."/>
            <person name="Xia L."/>
            <person name="Froenicke L."/>
            <person name="Lavelle D.O."/>
            <person name="Truco M.J."/>
            <person name="Xia R."/>
            <person name="Zhu S."/>
            <person name="Xu C."/>
            <person name="Xu H."/>
            <person name="Xu X."/>
            <person name="Cox K."/>
            <person name="Korf I."/>
            <person name="Meyers B.C."/>
            <person name="Michelmore R.W."/>
        </authorList>
    </citation>
    <scope>NUCLEOTIDE SEQUENCE [LARGE SCALE GENOMIC DNA]</scope>
    <source>
        <strain evidence="3">cv. Salinas</strain>
        <tissue evidence="2">Seedlings</tissue>
    </source>
</reference>
<dbReference type="InterPro" id="IPR036047">
    <property type="entry name" value="F-box-like_dom_sf"/>
</dbReference>
<evidence type="ECO:0000313" key="2">
    <source>
        <dbReference type="EMBL" id="KAJ0210505.1"/>
    </source>
</evidence>
<name>A0A9R1XDL8_LACSA</name>
<dbReference type="Gene3D" id="1.20.1280.50">
    <property type="match status" value="1"/>
</dbReference>
<feature type="domain" description="F-box" evidence="1">
    <location>
        <begin position="49"/>
        <end position="88"/>
    </location>
</feature>
<dbReference type="Proteomes" id="UP000235145">
    <property type="component" value="Unassembled WGS sequence"/>
</dbReference>
<comment type="caution">
    <text evidence="2">The sequence shown here is derived from an EMBL/GenBank/DDBJ whole genome shotgun (WGS) entry which is preliminary data.</text>
</comment>
<sequence>MEKRLNGVWGMAKTRSMTRKQNHDDTSSSSRKKRFKTYDHGGVAPWLELNHDLLFLVMMQLGVIDFVAFSGVCKSWRSLALNNKKIFMASKPPMLMSISDPSYKKKECYCFLEDFEGRKFKTMIPNSSGRTCIGLTCGYLILLGEETKDLWLVNPITRHQLHFPCVPFNAPLFPNGVKAILVFSRTINGWVFVVLNQSQREICFSISGKAAWNHVSTSYILDLHAFKGKIYTIDVYGVVCEMVLTPNPKLTLLKIKDMLKPQFLYPGFVSWDEKLYVMDIFLEYSNMVQLLDLDEMKWVTQKERAIGELAFFLSVWRYDAAIKPESWVDSVDPLLKYERYERFIDTSDKSQKHRILNYSCTSHPKAFIFQHKMGAHYQYALQEELPRDCYDYGSTENLEVLFLDSNRFPKLFTAINREWQRQGVRLETRIMMIHLAGRKVTMQLGIFDFVSFSGVCKSWRSFALCNMKRFMALKPPMLMWISNDANMKECYFYLKDFKGGKRKTLLPHSTDTKCIGLTCGYLVMLSLKTNDYWLVNPITKHELHFPVVPCSPNLNPFRAILIFSPSLSGWLFVLIQRFSRLIWFSIVGTDAWNHVSCAIPIIDLHVFQGKMYTLNKWWGLCEMRLGPEPKLTLLEIKSFPKRHFIYPLLVSSDENLYVVDGYSLKVPFEEMDFREMKWVSLKEKTTEKYAFFCSDMAYGTDIIPESWADSLSQYKRYEIFHNITEKCQKGRFFSSSMWYFPRDCLNINLCS</sequence>